<dbReference type="Gene3D" id="3.30.565.10">
    <property type="entry name" value="Histidine kinase-like ATPase, C-terminal domain"/>
    <property type="match status" value="1"/>
</dbReference>
<feature type="transmembrane region" description="Helical" evidence="11">
    <location>
        <begin position="159"/>
        <end position="183"/>
    </location>
</feature>
<evidence type="ECO:0000256" key="6">
    <source>
        <dbReference type="ARBA" id="ARBA00022692"/>
    </source>
</evidence>
<evidence type="ECO:0000256" key="1">
    <source>
        <dbReference type="ARBA" id="ARBA00000085"/>
    </source>
</evidence>
<comment type="catalytic activity">
    <reaction evidence="1">
        <text>ATP + protein L-histidine = ADP + protein N-phospho-L-histidine.</text>
        <dbReference type="EC" id="2.7.13.3"/>
    </reaction>
</comment>
<dbReference type="CDD" id="cd00075">
    <property type="entry name" value="HATPase"/>
    <property type="match status" value="1"/>
</dbReference>
<dbReference type="InterPro" id="IPR050428">
    <property type="entry name" value="TCS_sensor_his_kinase"/>
</dbReference>
<dbReference type="InterPro" id="IPR005467">
    <property type="entry name" value="His_kinase_dom"/>
</dbReference>
<gene>
    <name evidence="14" type="ORF">GCM10011611_57230</name>
</gene>
<evidence type="ECO:0000256" key="4">
    <source>
        <dbReference type="ARBA" id="ARBA00022553"/>
    </source>
</evidence>
<dbReference type="SMART" id="SM00387">
    <property type="entry name" value="HATPase_c"/>
    <property type="match status" value="1"/>
</dbReference>
<organism evidence="14 15">
    <name type="scientific">Aliidongia dinghuensis</name>
    <dbReference type="NCBI Taxonomy" id="1867774"/>
    <lineage>
        <taxon>Bacteria</taxon>
        <taxon>Pseudomonadati</taxon>
        <taxon>Pseudomonadota</taxon>
        <taxon>Alphaproteobacteria</taxon>
        <taxon>Rhodospirillales</taxon>
        <taxon>Dongiaceae</taxon>
        <taxon>Aliidongia</taxon>
    </lineage>
</organism>
<feature type="domain" description="HAMP" evidence="13">
    <location>
        <begin position="180"/>
        <end position="233"/>
    </location>
</feature>
<evidence type="ECO:0000256" key="3">
    <source>
        <dbReference type="ARBA" id="ARBA00012438"/>
    </source>
</evidence>
<dbReference type="PRINTS" id="PR00344">
    <property type="entry name" value="BCTRLSENSOR"/>
</dbReference>
<dbReference type="SUPFAM" id="SSF55874">
    <property type="entry name" value="ATPase domain of HSP90 chaperone/DNA topoisomerase II/histidine kinase"/>
    <property type="match status" value="1"/>
</dbReference>
<comment type="caution">
    <text evidence="14">The sequence shown here is derived from an EMBL/GenBank/DDBJ whole genome shotgun (WGS) entry which is preliminary data.</text>
</comment>
<dbReference type="Pfam" id="PF00672">
    <property type="entry name" value="HAMP"/>
    <property type="match status" value="1"/>
</dbReference>
<feature type="transmembrane region" description="Helical" evidence="11">
    <location>
        <begin position="12"/>
        <end position="35"/>
    </location>
</feature>
<dbReference type="PROSITE" id="PS50109">
    <property type="entry name" value="HIS_KIN"/>
    <property type="match status" value="1"/>
</dbReference>
<dbReference type="InterPro" id="IPR003594">
    <property type="entry name" value="HATPase_dom"/>
</dbReference>
<proteinExistence type="predicted"/>
<dbReference type="GO" id="GO:0005886">
    <property type="term" value="C:plasma membrane"/>
    <property type="evidence" value="ECO:0007669"/>
    <property type="project" value="TreeGrafter"/>
</dbReference>
<evidence type="ECO:0000259" key="12">
    <source>
        <dbReference type="PROSITE" id="PS50109"/>
    </source>
</evidence>
<protein>
    <recommendedName>
        <fullName evidence="3">histidine kinase</fullName>
        <ecNumber evidence="3">2.7.13.3</ecNumber>
    </recommendedName>
</protein>
<dbReference type="Gene3D" id="1.10.287.130">
    <property type="match status" value="1"/>
</dbReference>
<dbReference type="PANTHER" id="PTHR45436:SF8">
    <property type="entry name" value="HISTIDINE KINASE"/>
    <property type="match status" value="1"/>
</dbReference>
<keyword evidence="5" id="KW-0808">Transferase</keyword>
<keyword evidence="15" id="KW-1185">Reference proteome</keyword>
<evidence type="ECO:0000256" key="9">
    <source>
        <dbReference type="ARBA" id="ARBA00023012"/>
    </source>
</evidence>
<sequence length="453" mass="49098">MPLPRLLRTTSFRLILLSAAIFTASVAVLFAIIYWSSAGFMSRQLDEEVAAELRDIETGEAPKGLQAVKEEVEERIDWKTAGVYYLLQDRNGHVMAGNLPAQPPVEGIVDRSKTANQDDDGDAAPGFRGRGMTTVDDAYLLVAHSNHVLNEMQRLIKRVFGVAVLATLGLAAVGGIATSAMLLRRVEAVSRASRAIIDGDLSRRMPVTGTDDEFDHLAGNLNVMLDRIQGLMEGMRQVSNDIAHDLRTPLTRLRQRLERGHKRARSAEELRETVAGALGQIDEILDTFGAILRIAQIEAGSGRSSFTEVDLSELAASLTEFYQPVAEERGQALVAKIERGLRVHGDRELLVQMMANVIENAIRHSPGGTGITVGAVRCTGGSTLFVSDGGPGIPEDLRDKVFQRFFRLEASRSTPGNGLGLSLVAAVAALHGVTLRLADNRPGLKVEMNFFAA</sequence>
<evidence type="ECO:0000313" key="14">
    <source>
        <dbReference type="EMBL" id="GGF43330.1"/>
    </source>
</evidence>
<dbReference type="SMART" id="SM00304">
    <property type="entry name" value="HAMP"/>
    <property type="match status" value="1"/>
</dbReference>
<dbReference type="AlphaFoldDB" id="A0A8J2YZ16"/>
<evidence type="ECO:0000256" key="7">
    <source>
        <dbReference type="ARBA" id="ARBA00022777"/>
    </source>
</evidence>
<reference evidence="14" key="2">
    <citation type="submission" date="2020-09" db="EMBL/GenBank/DDBJ databases">
        <authorList>
            <person name="Sun Q."/>
            <person name="Zhou Y."/>
        </authorList>
    </citation>
    <scope>NUCLEOTIDE SEQUENCE</scope>
    <source>
        <strain evidence="14">CGMCC 1.15725</strain>
    </source>
</reference>
<dbReference type="Pfam" id="PF00512">
    <property type="entry name" value="HisKA"/>
    <property type="match status" value="1"/>
</dbReference>
<dbReference type="Gene3D" id="6.10.340.10">
    <property type="match status" value="1"/>
</dbReference>
<keyword evidence="10 11" id="KW-0472">Membrane</keyword>
<dbReference type="InterPro" id="IPR036097">
    <property type="entry name" value="HisK_dim/P_sf"/>
</dbReference>
<evidence type="ECO:0000256" key="2">
    <source>
        <dbReference type="ARBA" id="ARBA00004370"/>
    </source>
</evidence>
<name>A0A8J2YZ16_9PROT</name>
<keyword evidence="8 11" id="KW-1133">Transmembrane helix</keyword>
<feature type="domain" description="Histidine kinase" evidence="12">
    <location>
        <begin position="241"/>
        <end position="453"/>
    </location>
</feature>
<dbReference type="InterPro" id="IPR004358">
    <property type="entry name" value="Sig_transdc_His_kin-like_C"/>
</dbReference>
<accession>A0A8J2YZ16</accession>
<evidence type="ECO:0000256" key="10">
    <source>
        <dbReference type="ARBA" id="ARBA00023136"/>
    </source>
</evidence>
<reference evidence="14" key="1">
    <citation type="journal article" date="2014" name="Int. J. Syst. Evol. Microbiol.">
        <title>Complete genome sequence of Corynebacterium casei LMG S-19264T (=DSM 44701T), isolated from a smear-ripened cheese.</title>
        <authorList>
            <consortium name="US DOE Joint Genome Institute (JGI-PGF)"/>
            <person name="Walter F."/>
            <person name="Albersmeier A."/>
            <person name="Kalinowski J."/>
            <person name="Ruckert C."/>
        </authorList>
    </citation>
    <scope>NUCLEOTIDE SEQUENCE</scope>
    <source>
        <strain evidence="14">CGMCC 1.15725</strain>
    </source>
</reference>
<keyword evidence="9" id="KW-0902">Two-component regulatory system</keyword>
<dbReference type="PANTHER" id="PTHR45436">
    <property type="entry name" value="SENSOR HISTIDINE KINASE YKOH"/>
    <property type="match status" value="1"/>
</dbReference>
<dbReference type="GO" id="GO:0000155">
    <property type="term" value="F:phosphorelay sensor kinase activity"/>
    <property type="evidence" value="ECO:0007669"/>
    <property type="project" value="InterPro"/>
</dbReference>
<dbReference type="SUPFAM" id="SSF158472">
    <property type="entry name" value="HAMP domain-like"/>
    <property type="match status" value="1"/>
</dbReference>
<dbReference type="CDD" id="cd06225">
    <property type="entry name" value="HAMP"/>
    <property type="match status" value="1"/>
</dbReference>
<keyword evidence="6 11" id="KW-0812">Transmembrane</keyword>
<dbReference type="RefSeq" id="WP_189051593.1">
    <property type="nucleotide sequence ID" value="NZ_BMJQ01000019.1"/>
</dbReference>
<evidence type="ECO:0000259" key="13">
    <source>
        <dbReference type="PROSITE" id="PS50885"/>
    </source>
</evidence>
<dbReference type="CDD" id="cd00082">
    <property type="entry name" value="HisKA"/>
    <property type="match status" value="1"/>
</dbReference>
<dbReference type="EC" id="2.7.13.3" evidence="3"/>
<evidence type="ECO:0000256" key="8">
    <source>
        <dbReference type="ARBA" id="ARBA00022989"/>
    </source>
</evidence>
<dbReference type="InterPro" id="IPR003661">
    <property type="entry name" value="HisK_dim/P_dom"/>
</dbReference>
<dbReference type="EMBL" id="BMJQ01000019">
    <property type="protein sequence ID" value="GGF43330.1"/>
    <property type="molecule type" value="Genomic_DNA"/>
</dbReference>
<keyword evidence="7 14" id="KW-0418">Kinase</keyword>
<evidence type="ECO:0000256" key="5">
    <source>
        <dbReference type="ARBA" id="ARBA00022679"/>
    </source>
</evidence>
<dbReference type="Pfam" id="PF02518">
    <property type="entry name" value="HATPase_c"/>
    <property type="match status" value="1"/>
</dbReference>
<dbReference type="InterPro" id="IPR003660">
    <property type="entry name" value="HAMP_dom"/>
</dbReference>
<evidence type="ECO:0000256" key="11">
    <source>
        <dbReference type="SAM" id="Phobius"/>
    </source>
</evidence>
<dbReference type="SMART" id="SM00388">
    <property type="entry name" value="HisKA"/>
    <property type="match status" value="1"/>
</dbReference>
<keyword evidence="4" id="KW-0597">Phosphoprotein</keyword>
<comment type="subcellular location">
    <subcellularLocation>
        <location evidence="2">Membrane</location>
    </subcellularLocation>
</comment>
<dbReference type="PROSITE" id="PS50885">
    <property type="entry name" value="HAMP"/>
    <property type="match status" value="1"/>
</dbReference>
<evidence type="ECO:0000313" key="15">
    <source>
        <dbReference type="Proteomes" id="UP000646365"/>
    </source>
</evidence>
<dbReference type="InterPro" id="IPR036890">
    <property type="entry name" value="HATPase_C_sf"/>
</dbReference>
<dbReference type="Proteomes" id="UP000646365">
    <property type="component" value="Unassembled WGS sequence"/>
</dbReference>
<dbReference type="SUPFAM" id="SSF47384">
    <property type="entry name" value="Homodimeric domain of signal transducing histidine kinase"/>
    <property type="match status" value="1"/>
</dbReference>